<sequence length="144" mass="16694">MLIIKRLLLFCLSINLFLLSCSPKMTLEKYTKKQIIFGSGGGFTNLVNEYHLLENGQLFHKKSTDSVFGELKKQKKDSVKLLFDKTKVLFDEVKDFQEPGNTYYFIKWENETSQSKIIWGASKENTPIAAKELYKELMNLVNLK</sequence>
<accession>A0ABM9AK72</accession>
<comment type="caution">
    <text evidence="1">The sequence shown here is derived from an EMBL/GenBank/DDBJ whole genome shotgun (WGS) entry which is preliminary data.</text>
</comment>
<evidence type="ECO:0008006" key="3">
    <source>
        <dbReference type="Google" id="ProtNLM"/>
    </source>
</evidence>
<keyword evidence="2" id="KW-1185">Reference proteome</keyword>
<gene>
    <name evidence="1" type="ORF">EMA8858_00101</name>
</gene>
<dbReference type="Proteomes" id="UP000837932">
    <property type="component" value="Unassembled WGS sequence"/>
</dbReference>
<dbReference type="PROSITE" id="PS51257">
    <property type="entry name" value="PROKAR_LIPOPROTEIN"/>
    <property type="match status" value="1"/>
</dbReference>
<proteinExistence type="predicted"/>
<name>A0ABM9AK72_9BACT</name>
<evidence type="ECO:0000313" key="2">
    <source>
        <dbReference type="Proteomes" id="UP000837932"/>
    </source>
</evidence>
<protein>
    <recommendedName>
        <fullName evidence="3">Lipoprotein</fullName>
    </recommendedName>
</protein>
<evidence type="ECO:0000313" key="1">
    <source>
        <dbReference type="EMBL" id="CAH0993994.1"/>
    </source>
</evidence>
<dbReference type="EMBL" id="CAKLPY010000001">
    <property type="protein sequence ID" value="CAH0993994.1"/>
    <property type="molecule type" value="Genomic_DNA"/>
</dbReference>
<reference evidence="1" key="1">
    <citation type="submission" date="2021-12" db="EMBL/GenBank/DDBJ databases">
        <authorList>
            <person name="Rodrigo-Torres L."/>
            <person name="Arahal R. D."/>
            <person name="Lucena T."/>
        </authorList>
    </citation>
    <scope>NUCLEOTIDE SEQUENCE</scope>
    <source>
        <strain evidence="1">CECT 8858</strain>
    </source>
</reference>
<organism evidence="1 2">
    <name type="scientific">Emticicia aquatica</name>
    <dbReference type="NCBI Taxonomy" id="1681835"/>
    <lineage>
        <taxon>Bacteria</taxon>
        <taxon>Pseudomonadati</taxon>
        <taxon>Bacteroidota</taxon>
        <taxon>Cytophagia</taxon>
        <taxon>Cytophagales</taxon>
        <taxon>Leadbetterellaceae</taxon>
        <taxon>Emticicia</taxon>
    </lineage>
</organism>